<feature type="non-terminal residue" evidence="1">
    <location>
        <position position="1"/>
    </location>
</feature>
<dbReference type="Proteomes" id="UP000052976">
    <property type="component" value="Unassembled WGS sequence"/>
</dbReference>
<organism evidence="1 2">
    <name type="scientific">Corvus brachyrhynchos</name>
    <name type="common">American crow</name>
    <dbReference type="NCBI Taxonomy" id="85066"/>
    <lineage>
        <taxon>Eukaryota</taxon>
        <taxon>Metazoa</taxon>
        <taxon>Chordata</taxon>
        <taxon>Craniata</taxon>
        <taxon>Vertebrata</taxon>
        <taxon>Euteleostomi</taxon>
        <taxon>Archelosauria</taxon>
        <taxon>Archosauria</taxon>
        <taxon>Dinosauria</taxon>
        <taxon>Saurischia</taxon>
        <taxon>Theropoda</taxon>
        <taxon>Coelurosauria</taxon>
        <taxon>Aves</taxon>
        <taxon>Neognathae</taxon>
        <taxon>Neoaves</taxon>
        <taxon>Telluraves</taxon>
        <taxon>Australaves</taxon>
        <taxon>Passeriformes</taxon>
        <taxon>Corvoidea</taxon>
        <taxon>Corvidae</taxon>
        <taxon>Corvus</taxon>
    </lineage>
</organism>
<evidence type="ECO:0000313" key="2">
    <source>
        <dbReference type="Proteomes" id="UP000052976"/>
    </source>
</evidence>
<feature type="non-terminal residue" evidence="1">
    <location>
        <position position="67"/>
    </location>
</feature>
<proteinExistence type="predicted"/>
<evidence type="ECO:0000313" key="1">
    <source>
        <dbReference type="EMBL" id="KFO61668.1"/>
    </source>
</evidence>
<dbReference type="EMBL" id="KK719138">
    <property type="protein sequence ID" value="KFO61668.1"/>
    <property type="molecule type" value="Genomic_DNA"/>
</dbReference>
<gene>
    <name evidence="1" type="ORF">N302_11148</name>
</gene>
<accession>A0A091EUW5</accession>
<protein>
    <submittedName>
        <fullName evidence="1">Uncharacterized protein</fullName>
    </submittedName>
</protein>
<sequence>VTIKDNRSHSAGRYLLQALSSQNTSVGKWEEIPTGNCSSISTAILNIPKNTTRWTSPASNLSSVQIR</sequence>
<dbReference type="AlphaFoldDB" id="A0A091EUW5"/>
<reference evidence="1 2" key="1">
    <citation type="submission" date="2014-04" db="EMBL/GenBank/DDBJ databases">
        <title>Genome evolution of avian class.</title>
        <authorList>
            <person name="Zhang G."/>
            <person name="Li C."/>
        </authorList>
    </citation>
    <scope>NUCLEOTIDE SEQUENCE [LARGE SCALE GENOMIC DNA]</scope>
    <source>
        <strain evidence="1">BGI_N302</strain>
    </source>
</reference>
<name>A0A091EUW5_CORBR</name>
<keyword evidence="2" id="KW-1185">Reference proteome</keyword>